<proteinExistence type="predicted"/>
<dbReference type="AlphaFoldDB" id="A0A8J3CW90"/>
<organism evidence="4 5">
    <name type="scientific">Mongoliitalea lutea</name>
    <dbReference type="NCBI Taxonomy" id="849756"/>
    <lineage>
        <taxon>Bacteria</taxon>
        <taxon>Pseudomonadati</taxon>
        <taxon>Bacteroidota</taxon>
        <taxon>Cytophagia</taxon>
        <taxon>Cytophagales</taxon>
        <taxon>Cyclobacteriaceae</taxon>
        <taxon>Mongoliitalea</taxon>
    </lineage>
</organism>
<name>A0A8J3CW90_9BACT</name>
<dbReference type="PROSITE" id="PS50977">
    <property type="entry name" value="HTH_TETR_2"/>
    <property type="match status" value="1"/>
</dbReference>
<reference evidence="4" key="2">
    <citation type="submission" date="2020-09" db="EMBL/GenBank/DDBJ databases">
        <authorList>
            <person name="Sun Q."/>
            <person name="Kim S."/>
        </authorList>
    </citation>
    <scope>NUCLEOTIDE SEQUENCE</scope>
    <source>
        <strain evidence="4">KCTC 23224</strain>
    </source>
</reference>
<reference evidence="4" key="1">
    <citation type="journal article" date="2014" name="Int. J. Syst. Evol. Microbiol.">
        <title>Complete genome sequence of Corynebacterium casei LMG S-19264T (=DSM 44701T), isolated from a smear-ripened cheese.</title>
        <authorList>
            <consortium name="US DOE Joint Genome Institute (JGI-PGF)"/>
            <person name="Walter F."/>
            <person name="Albersmeier A."/>
            <person name="Kalinowski J."/>
            <person name="Ruckert C."/>
        </authorList>
    </citation>
    <scope>NUCLEOTIDE SEQUENCE</scope>
    <source>
        <strain evidence="4">KCTC 23224</strain>
    </source>
</reference>
<dbReference type="Pfam" id="PF00440">
    <property type="entry name" value="TetR_N"/>
    <property type="match status" value="1"/>
</dbReference>
<dbReference type="Gene3D" id="1.10.357.10">
    <property type="entry name" value="Tetracycline Repressor, domain 2"/>
    <property type="match status" value="1"/>
</dbReference>
<accession>A0A8J3CW90</accession>
<evidence type="ECO:0000256" key="2">
    <source>
        <dbReference type="PROSITE-ProRule" id="PRU00335"/>
    </source>
</evidence>
<evidence type="ECO:0000256" key="1">
    <source>
        <dbReference type="ARBA" id="ARBA00023125"/>
    </source>
</evidence>
<dbReference type="Proteomes" id="UP000642809">
    <property type="component" value="Unassembled WGS sequence"/>
</dbReference>
<feature type="domain" description="HTH tetR-type" evidence="3">
    <location>
        <begin position="24"/>
        <end position="84"/>
    </location>
</feature>
<dbReference type="SUPFAM" id="SSF46689">
    <property type="entry name" value="Homeodomain-like"/>
    <property type="match status" value="1"/>
</dbReference>
<sequence length="226" mass="26511">MDRILQRVRVDVNEKIYLKDPFSSDLGKDIVQKSIDMMLELGFENFTFKKLSIAVGCTEAAIYRYFENKHKLLLYLFGWYWGFIEQNLVYCTANLSDPQQKLELAIQLLVEGPIFSKNDFLDPIKLRRLLTDESTKAIMTKEVDKEQKQGFFHQYYKLGERIAELIVAYNPDYKYPKTLVTTIMEASLMQTYYENHLPGLTEQKAGTEKKVNFFNQLVFKTIAHEN</sequence>
<comment type="caution">
    <text evidence="4">The sequence shown here is derived from an EMBL/GenBank/DDBJ whole genome shotgun (WGS) entry which is preliminary data.</text>
</comment>
<dbReference type="EMBL" id="BMYF01000003">
    <property type="protein sequence ID" value="GHB28270.1"/>
    <property type="molecule type" value="Genomic_DNA"/>
</dbReference>
<keyword evidence="5" id="KW-1185">Reference proteome</keyword>
<gene>
    <name evidence="4" type="ORF">GCM10008106_06070</name>
</gene>
<protein>
    <submittedName>
        <fullName evidence="4">TetR family transcriptional regulator</fullName>
    </submittedName>
</protein>
<dbReference type="InterPro" id="IPR001647">
    <property type="entry name" value="HTH_TetR"/>
</dbReference>
<feature type="DNA-binding region" description="H-T-H motif" evidence="2">
    <location>
        <begin position="47"/>
        <end position="66"/>
    </location>
</feature>
<dbReference type="InterPro" id="IPR009057">
    <property type="entry name" value="Homeodomain-like_sf"/>
</dbReference>
<evidence type="ECO:0000313" key="4">
    <source>
        <dbReference type="EMBL" id="GHB28270.1"/>
    </source>
</evidence>
<dbReference type="RefSeq" id="WP_189578982.1">
    <property type="nucleotide sequence ID" value="NZ_BMYF01000003.1"/>
</dbReference>
<keyword evidence="1 2" id="KW-0238">DNA-binding</keyword>
<evidence type="ECO:0000259" key="3">
    <source>
        <dbReference type="PROSITE" id="PS50977"/>
    </source>
</evidence>
<evidence type="ECO:0000313" key="5">
    <source>
        <dbReference type="Proteomes" id="UP000642809"/>
    </source>
</evidence>
<dbReference type="GO" id="GO:0003677">
    <property type="term" value="F:DNA binding"/>
    <property type="evidence" value="ECO:0007669"/>
    <property type="project" value="UniProtKB-UniRule"/>
</dbReference>